<feature type="transmembrane region" description="Helical" evidence="8">
    <location>
        <begin position="12"/>
        <end position="34"/>
    </location>
</feature>
<organism evidence="14 15">
    <name type="scientific">Propionivibrio dicarboxylicus</name>
    <dbReference type="NCBI Taxonomy" id="83767"/>
    <lineage>
        <taxon>Bacteria</taxon>
        <taxon>Pseudomonadati</taxon>
        <taxon>Pseudomonadota</taxon>
        <taxon>Betaproteobacteria</taxon>
        <taxon>Rhodocyclales</taxon>
        <taxon>Rhodocyclaceae</taxon>
        <taxon>Propionivibrio</taxon>
    </lineage>
</organism>
<protein>
    <submittedName>
        <fullName evidence="14">PAS domain S-box-containing protein/diguanylate cyclase (GGDEF) domain-containing protein</fullName>
    </submittedName>
</protein>
<dbReference type="Pfam" id="PF08448">
    <property type="entry name" value="PAS_4"/>
    <property type="match status" value="1"/>
</dbReference>
<dbReference type="EMBL" id="FNCY01000004">
    <property type="protein sequence ID" value="SDH22485.1"/>
    <property type="molecule type" value="Genomic_DNA"/>
</dbReference>
<evidence type="ECO:0000256" key="8">
    <source>
        <dbReference type="SAM" id="Phobius"/>
    </source>
</evidence>
<dbReference type="GO" id="GO:0071732">
    <property type="term" value="P:cellular response to nitric oxide"/>
    <property type="evidence" value="ECO:0007669"/>
    <property type="project" value="UniProtKB-ARBA"/>
</dbReference>
<dbReference type="InterPro" id="IPR033479">
    <property type="entry name" value="dCache_1"/>
</dbReference>
<dbReference type="Pfam" id="PF00563">
    <property type="entry name" value="EAL"/>
    <property type="match status" value="1"/>
</dbReference>
<dbReference type="Gene3D" id="3.20.20.450">
    <property type="entry name" value="EAL domain"/>
    <property type="match status" value="1"/>
</dbReference>
<dbReference type="InterPro" id="IPR052155">
    <property type="entry name" value="Biofilm_reg_signaling"/>
</dbReference>
<dbReference type="Gene3D" id="6.10.340.10">
    <property type="match status" value="1"/>
</dbReference>
<feature type="domain" description="EAL" evidence="11">
    <location>
        <begin position="804"/>
        <end position="1057"/>
    </location>
</feature>
<proteinExistence type="predicted"/>
<dbReference type="PROSITE" id="PS50883">
    <property type="entry name" value="EAL"/>
    <property type="match status" value="1"/>
</dbReference>
<dbReference type="GO" id="GO:0007165">
    <property type="term" value="P:signal transduction"/>
    <property type="evidence" value="ECO:0007669"/>
    <property type="project" value="InterPro"/>
</dbReference>
<dbReference type="SUPFAM" id="SSF55073">
    <property type="entry name" value="Nucleotide cyclase"/>
    <property type="match status" value="1"/>
</dbReference>
<dbReference type="InterPro" id="IPR035919">
    <property type="entry name" value="EAL_sf"/>
</dbReference>
<gene>
    <name evidence="14" type="ORF">SAMN05660652_01445</name>
</gene>
<name>A0A1G8ANB1_9RHOO</name>
<evidence type="ECO:0000256" key="2">
    <source>
        <dbReference type="ARBA" id="ARBA00022475"/>
    </source>
</evidence>
<dbReference type="Pfam" id="PF00672">
    <property type="entry name" value="HAMP"/>
    <property type="match status" value="1"/>
</dbReference>
<dbReference type="NCBIfam" id="TIGR00254">
    <property type="entry name" value="GGDEF"/>
    <property type="match status" value="1"/>
</dbReference>
<dbReference type="InterPro" id="IPR001610">
    <property type="entry name" value="PAC"/>
</dbReference>
<evidence type="ECO:0000259" key="10">
    <source>
        <dbReference type="PROSITE" id="PS50113"/>
    </source>
</evidence>
<dbReference type="SUPFAM" id="SSF158472">
    <property type="entry name" value="HAMP domain-like"/>
    <property type="match status" value="1"/>
</dbReference>
<keyword evidence="4 8" id="KW-1133">Transmembrane helix</keyword>
<dbReference type="SMART" id="SM00052">
    <property type="entry name" value="EAL"/>
    <property type="match status" value="1"/>
</dbReference>
<dbReference type="FunFam" id="3.30.70.270:FF:000001">
    <property type="entry name" value="Diguanylate cyclase domain protein"/>
    <property type="match status" value="1"/>
</dbReference>
<dbReference type="SMART" id="SM00267">
    <property type="entry name" value="GGDEF"/>
    <property type="match status" value="1"/>
</dbReference>
<comment type="subcellular location">
    <subcellularLocation>
        <location evidence="1">Cell membrane</location>
        <topology evidence="1">Multi-pass membrane protein</topology>
    </subcellularLocation>
</comment>
<dbReference type="InterPro" id="IPR001633">
    <property type="entry name" value="EAL_dom"/>
</dbReference>
<feature type="domain" description="PAS" evidence="9">
    <location>
        <begin position="374"/>
        <end position="419"/>
    </location>
</feature>
<dbReference type="CDD" id="cd01948">
    <property type="entry name" value="EAL"/>
    <property type="match status" value="1"/>
</dbReference>
<dbReference type="GO" id="GO:0005886">
    <property type="term" value="C:plasma membrane"/>
    <property type="evidence" value="ECO:0007669"/>
    <property type="project" value="UniProtKB-SubCell"/>
</dbReference>
<dbReference type="PROSITE" id="PS50887">
    <property type="entry name" value="GGDEF"/>
    <property type="match status" value="1"/>
</dbReference>
<feature type="transmembrane region" description="Helical" evidence="8">
    <location>
        <begin position="297"/>
        <end position="316"/>
    </location>
</feature>
<sequence>MFGRLSFQKKLLLMIMPILMAGLLLLDCASYWYINRVIEGNLTTSMLETTGKTAETINIWLKTLLLEPETIASTAMAKSINNDFRLIDALNVDRHKVLHEKYPDLFQDIYAANGTGEYHTVRQNENGDFTLFVGDISNRDYFRSVMSGGLAQITPPLVSRTTGIPTVFLIAPIHDSKNVPQGLVGAGVSLEYVKKMAESLKTGKTGYGIVIGKDGLIIIHPDESLAMRKNIVELEDPSVVELGRRMIAGGSGMFSYVYQGVPKVAFYKPVPIAGWSVATIITDDELFAPVTQMIQSLAISTVAVLAVIAIMLILAAHRITQPILEVCKAVSRFASKDFTSRLPMSSRDELGSLAHNFNSMAETIQRHSETLERKEREFRSLTENSPDNIARYTPDARLIYINPALEQVLGAKLADVVGKRPTERQSSPVFLEYEEKILSVARTGIPDEVEFSHLNANGERYDTHIRLVPEFDEKQNVVSVLIIGRDITQRKLSEMELQYSMALINAALESTVDGILIVRDGKIVRWNQRFADLWQVPKHLLEPNDDKPLLAYVTAQMANPEVFLAKVEELYDHPEMTSFDSLHLADGRVFERYSQPMIIAKEIVGRYWSFRDVSAHKRAEDKIYHLAFFDQLTSLPNRILLQDRLRQAMAASTRNENYGALLLIDLDNFKILNDTLGHDMGDVLLQQVGQRLGKSVREEDTVARFGGDEFVVMLVGLGRDQANAATRSEIVGKKILTNLNQAFQLKKTSYHISASIGVALFYGQQKEAELLLKQADLALYRAKDGGRNTLRFFDQDMENAVVKRATMESELREALQKRQFVLHYQIQIAENKTIGSEVLVRWIHPQRGLISPAEFIPLAEENGLILPLGYWVLENACTQLAVWATQPKFSDLTIAVNVSAHQFRQSDFVNHVLTVLEKTGANPKRLKLELTESTLVSNFEDVIQKMVALKDRGISFSLDDFGTGYSSLSYLKRLPLDQLKIDQSFVRNVLGNSNDAAIVRTIIALADSLGLGVIAEGVETPMQRDFLSGSSCHAYQGYLFGRPVPISEFEEIVQHRFGDGGKQ</sequence>
<dbReference type="PANTHER" id="PTHR44757:SF2">
    <property type="entry name" value="BIOFILM ARCHITECTURE MAINTENANCE PROTEIN MBAA"/>
    <property type="match status" value="1"/>
</dbReference>
<dbReference type="InterPro" id="IPR013656">
    <property type="entry name" value="PAS_4"/>
</dbReference>
<evidence type="ECO:0000256" key="5">
    <source>
        <dbReference type="ARBA" id="ARBA00023136"/>
    </source>
</evidence>
<dbReference type="CDD" id="cd06225">
    <property type="entry name" value="HAMP"/>
    <property type="match status" value="1"/>
</dbReference>
<evidence type="ECO:0000256" key="7">
    <source>
        <dbReference type="SAM" id="Coils"/>
    </source>
</evidence>
<dbReference type="Proteomes" id="UP000198607">
    <property type="component" value="Unassembled WGS sequence"/>
</dbReference>
<dbReference type="CDD" id="cd12912">
    <property type="entry name" value="PDC2_MCP_like"/>
    <property type="match status" value="1"/>
</dbReference>
<feature type="domain" description="GGDEF" evidence="13">
    <location>
        <begin position="657"/>
        <end position="795"/>
    </location>
</feature>
<evidence type="ECO:0000259" key="9">
    <source>
        <dbReference type="PROSITE" id="PS50112"/>
    </source>
</evidence>
<dbReference type="SUPFAM" id="SSF141868">
    <property type="entry name" value="EAL domain-like"/>
    <property type="match status" value="1"/>
</dbReference>
<dbReference type="InterPro" id="IPR000700">
    <property type="entry name" value="PAS-assoc_C"/>
</dbReference>
<dbReference type="Pfam" id="PF02743">
    <property type="entry name" value="dCache_1"/>
    <property type="match status" value="1"/>
</dbReference>
<dbReference type="InterPro" id="IPR035965">
    <property type="entry name" value="PAS-like_dom_sf"/>
</dbReference>
<evidence type="ECO:0000259" key="13">
    <source>
        <dbReference type="PROSITE" id="PS50887"/>
    </source>
</evidence>
<comment type="catalytic activity">
    <reaction evidence="6">
        <text>3',3'-c-di-GMP + H2O = 5'-phosphoguanylyl(3'-&gt;5')guanosine + H(+)</text>
        <dbReference type="Rhea" id="RHEA:24902"/>
        <dbReference type="ChEBI" id="CHEBI:15377"/>
        <dbReference type="ChEBI" id="CHEBI:15378"/>
        <dbReference type="ChEBI" id="CHEBI:58754"/>
        <dbReference type="ChEBI" id="CHEBI:58805"/>
        <dbReference type="EC" id="3.1.4.52"/>
    </reaction>
    <physiologicalReaction direction="left-to-right" evidence="6">
        <dbReference type="Rhea" id="RHEA:24903"/>
    </physiologicalReaction>
</comment>
<keyword evidence="15" id="KW-1185">Reference proteome</keyword>
<dbReference type="Pfam" id="PF13188">
    <property type="entry name" value="PAS_8"/>
    <property type="match status" value="1"/>
</dbReference>
<dbReference type="AlphaFoldDB" id="A0A1G8ANB1"/>
<evidence type="ECO:0000256" key="1">
    <source>
        <dbReference type="ARBA" id="ARBA00004651"/>
    </source>
</evidence>
<evidence type="ECO:0000256" key="6">
    <source>
        <dbReference type="ARBA" id="ARBA00051114"/>
    </source>
</evidence>
<dbReference type="SMART" id="SM00086">
    <property type="entry name" value="PAC"/>
    <property type="match status" value="1"/>
</dbReference>
<accession>A0A1G8ANB1</accession>
<evidence type="ECO:0000259" key="11">
    <source>
        <dbReference type="PROSITE" id="PS50883"/>
    </source>
</evidence>
<evidence type="ECO:0000256" key="3">
    <source>
        <dbReference type="ARBA" id="ARBA00022692"/>
    </source>
</evidence>
<feature type="domain" description="HAMP" evidence="12">
    <location>
        <begin position="317"/>
        <end position="369"/>
    </location>
</feature>
<evidence type="ECO:0000256" key="4">
    <source>
        <dbReference type="ARBA" id="ARBA00022989"/>
    </source>
</evidence>
<dbReference type="CDD" id="cd00130">
    <property type="entry name" value="PAS"/>
    <property type="match status" value="1"/>
</dbReference>
<dbReference type="PROSITE" id="PS50885">
    <property type="entry name" value="HAMP"/>
    <property type="match status" value="1"/>
</dbReference>
<feature type="coiled-coil region" evidence="7">
    <location>
        <begin position="357"/>
        <end position="384"/>
    </location>
</feature>
<evidence type="ECO:0000313" key="14">
    <source>
        <dbReference type="EMBL" id="SDH22485.1"/>
    </source>
</evidence>
<keyword evidence="5 8" id="KW-0472">Membrane</keyword>
<dbReference type="Gene3D" id="3.30.450.20">
    <property type="entry name" value="PAS domain"/>
    <property type="match status" value="3"/>
</dbReference>
<dbReference type="NCBIfam" id="TIGR00229">
    <property type="entry name" value="sensory_box"/>
    <property type="match status" value="1"/>
</dbReference>
<dbReference type="InterPro" id="IPR003660">
    <property type="entry name" value="HAMP_dom"/>
</dbReference>
<dbReference type="FunFam" id="3.20.20.450:FF:000001">
    <property type="entry name" value="Cyclic di-GMP phosphodiesterase yahA"/>
    <property type="match status" value="1"/>
</dbReference>
<dbReference type="InterPro" id="IPR000160">
    <property type="entry name" value="GGDEF_dom"/>
</dbReference>
<dbReference type="SMART" id="SM00304">
    <property type="entry name" value="HAMP"/>
    <property type="match status" value="1"/>
</dbReference>
<dbReference type="InterPro" id="IPR000014">
    <property type="entry name" value="PAS"/>
</dbReference>
<keyword evidence="3 8" id="KW-0812">Transmembrane</keyword>
<dbReference type="Gene3D" id="3.30.70.270">
    <property type="match status" value="1"/>
</dbReference>
<dbReference type="SUPFAM" id="SSF55785">
    <property type="entry name" value="PYP-like sensor domain (PAS domain)"/>
    <property type="match status" value="2"/>
</dbReference>
<reference evidence="14 15" key="1">
    <citation type="submission" date="2016-10" db="EMBL/GenBank/DDBJ databases">
        <authorList>
            <person name="de Groot N.N."/>
        </authorList>
    </citation>
    <scope>NUCLEOTIDE SEQUENCE [LARGE SCALE GENOMIC DNA]</scope>
    <source>
        <strain evidence="14 15">DSM 5885</strain>
    </source>
</reference>
<dbReference type="InterPro" id="IPR043128">
    <property type="entry name" value="Rev_trsase/Diguanyl_cyclase"/>
</dbReference>
<dbReference type="Pfam" id="PF00990">
    <property type="entry name" value="GGDEF"/>
    <property type="match status" value="1"/>
</dbReference>
<dbReference type="PROSITE" id="PS50112">
    <property type="entry name" value="PAS"/>
    <property type="match status" value="1"/>
</dbReference>
<dbReference type="STRING" id="83767.SAMN05660652_01445"/>
<dbReference type="InterPro" id="IPR029787">
    <property type="entry name" value="Nucleotide_cyclase"/>
</dbReference>
<dbReference type="RefSeq" id="WP_091935987.1">
    <property type="nucleotide sequence ID" value="NZ_FNCY01000004.1"/>
</dbReference>
<dbReference type="CDD" id="cd12914">
    <property type="entry name" value="PDC1_DGC_like"/>
    <property type="match status" value="1"/>
</dbReference>
<dbReference type="SMART" id="SM00091">
    <property type="entry name" value="PAS"/>
    <property type="match status" value="2"/>
</dbReference>
<keyword evidence="2" id="KW-1003">Cell membrane</keyword>
<evidence type="ECO:0000313" key="15">
    <source>
        <dbReference type="Proteomes" id="UP000198607"/>
    </source>
</evidence>
<dbReference type="GO" id="GO:0071111">
    <property type="term" value="F:cyclic-guanylate-specific phosphodiesterase activity"/>
    <property type="evidence" value="ECO:0007669"/>
    <property type="project" value="UniProtKB-EC"/>
</dbReference>
<dbReference type="PROSITE" id="PS50113">
    <property type="entry name" value="PAC"/>
    <property type="match status" value="1"/>
</dbReference>
<dbReference type="OrthoDB" id="9813903at2"/>
<keyword evidence="7" id="KW-0175">Coiled coil</keyword>
<evidence type="ECO:0000259" key="12">
    <source>
        <dbReference type="PROSITE" id="PS50885"/>
    </source>
</evidence>
<feature type="domain" description="PAC" evidence="10">
    <location>
        <begin position="447"/>
        <end position="499"/>
    </location>
</feature>
<dbReference type="CDD" id="cd01949">
    <property type="entry name" value="GGDEF"/>
    <property type="match status" value="1"/>
</dbReference>
<dbReference type="PANTHER" id="PTHR44757">
    <property type="entry name" value="DIGUANYLATE CYCLASE DGCP"/>
    <property type="match status" value="1"/>
</dbReference>